<dbReference type="SMR" id="A2F082"/>
<protein>
    <submittedName>
        <fullName evidence="1">Uncharacterized protein</fullName>
    </submittedName>
</protein>
<dbReference type="KEGG" id="tva:4759544"/>
<name>A2F082_TRIV3</name>
<dbReference type="InterPro" id="IPR011989">
    <property type="entry name" value="ARM-like"/>
</dbReference>
<reference evidence="1" key="2">
    <citation type="journal article" date="2007" name="Science">
        <title>Draft genome sequence of the sexually transmitted pathogen Trichomonas vaginalis.</title>
        <authorList>
            <person name="Carlton J.M."/>
            <person name="Hirt R.P."/>
            <person name="Silva J.C."/>
            <person name="Delcher A.L."/>
            <person name="Schatz M."/>
            <person name="Zhao Q."/>
            <person name="Wortman J.R."/>
            <person name="Bidwell S.L."/>
            <person name="Alsmark U.C.M."/>
            <person name="Besteiro S."/>
            <person name="Sicheritz-Ponten T."/>
            <person name="Noel C.J."/>
            <person name="Dacks J.B."/>
            <person name="Foster P.G."/>
            <person name="Simillion C."/>
            <person name="Van de Peer Y."/>
            <person name="Miranda-Saavedra D."/>
            <person name="Barton G.J."/>
            <person name="Westrop G.D."/>
            <person name="Mueller S."/>
            <person name="Dessi D."/>
            <person name="Fiori P.L."/>
            <person name="Ren Q."/>
            <person name="Paulsen I."/>
            <person name="Zhang H."/>
            <person name="Bastida-Corcuera F.D."/>
            <person name="Simoes-Barbosa A."/>
            <person name="Brown M.T."/>
            <person name="Hayes R.D."/>
            <person name="Mukherjee M."/>
            <person name="Okumura C.Y."/>
            <person name="Schneider R."/>
            <person name="Smith A.J."/>
            <person name="Vanacova S."/>
            <person name="Villalvazo M."/>
            <person name="Haas B.J."/>
            <person name="Pertea M."/>
            <person name="Feldblyum T.V."/>
            <person name="Utterback T.R."/>
            <person name="Shu C.L."/>
            <person name="Osoegawa K."/>
            <person name="de Jong P.J."/>
            <person name="Hrdy I."/>
            <person name="Horvathova L."/>
            <person name="Zubacova Z."/>
            <person name="Dolezal P."/>
            <person name="Malik S.B."/>
            <person name="Logsdon J.M. Jr."/>
            <person name="Henze K."/>
            <person name="Gupta A."/>
            <person name="Wang C.C."/>
            <person name="Dunne R.L."/>
            <person name="Upcroft J.A."/>
            <person name="Upcroft P."/>
            <person name="White O."/>
            <person name="Salzberg S.L."/>
            <person name="Tang P."/>
            <person name="Chiu C.-H."/>
            <person name="Lee Y.-S."/>
            <person name="Embley T.M."/>
            <person name="Coombs G.H."/>
            <person name="Mottram J.C."/>
            <person name="Tachezy J."/>
            <person name="Fraser-Liggett C.M."/>
            <person name="Johnson P.J."/>
        </authorList>
    </citation>
    <scope>NUCLEOTIDE SEQUENCE [LARGE SCALE GENOMIC DNA]</scope>
    <source>
        <strain evidence="1">G3</strain>
    </source>
</reference>
<dbReference type="EMBL" id="DS113559">
    <property type="protein sequence ID" value="EAY01717.1"/>
    <property type="molecule type" value="Genomic_DNA"/>
</dbReference>
<dbReference type="InterPro" id="IPR016024">
    <property type="entry name" value="ARM-type_fold"/>
</dbReference>
<dbReference type="RefSeq" id="XP_001330413.1">
    <property type="nucleotide sequence ID" value="XM_001330378.1"/>
</dbReference>
<dbReference type="AlphaFoldDB" id="A2F082"/>
<proteinExistence type="predicted"/>
<dbReference type="VEuPathDB" id="TrichDB:TVAGG3_0985750"/>
<reference evidence="1" key="1">
    <citation type="submission" date="2006-10" db="EMBL/GenBank/DDBJ databases">
        <authorList>
            <person name="Amadeo P."/>
            <person name="Zhao Q."/>
            <person name="Wortman J."/>
            <person name="Fraser-Liggett C."/>
            <person name="Carlton J."/>
        </authorList>
    </citation>
    <scope>NUCLEOTIDE SEQUENCE</scope>
    <source>
        <strain evidence="1">G3</strain>
    </source>
</reference>
<evidence type="ECO:0000313" key="2">
    <source>
        <dbReference type="Proteomes" id="UP000001542"/>
    </source>
</evidence>
<gene>
    <name evidence="1" type="ORF">TVAG_317060</name>
</gene>
<dbReference type="SUPFAM" id="SSF48371">
    <property type="entry name" value="ARM repeat"/>
    <property type="match status" value="1"/>
</dbReference>
<dbReference type="Proteomes" id="UP000001542">
    <property type="component" value="Unassembled WGS sequence"/>
</dbReference>
<sequence length="466" mass="53545">MSALPPTPTEELSRKMLDQLKEGKFHNSAQEAQLKILQSQLKSLQTFETPSKLNKICENIVDCQKNDNSRNKIFNLIRLFSDLALYAFDNPVETYNSYAFEQTIKISIHYLNINYPESLREAIIVYLTNSFQSESFSILDKYNGEGIITILYQAISLNGSLLNFPALRCLTSIAAHSEEYRNKVKECVKIRDASNLLNILENPREKKQIIRLLHAYILYPLEDAEFEDILNIFKLNTTAFHKQTYLALIDFASDQKHADAILKDEIFIQEQFTNLRDILVSQLIYTVVMNTSKVVSFRVEPFLRDYSPEVSVLNIQTLSNSIINSVVMQQEIIEKIDLIKNKYEANQINLKIKREIILFIGTFIRSLTSEKVLLLKPSDFLDYLVDSLDYNDSEVIINSLCAINKYASAFPTGDAKAIRDKFIDLGGVEKIEELKDIGDDTMNDYIYAFEKSFLASDERVPFNFEG</sequence>
<organism evidence="1 2">
    <name type="scientific">Trichomonas vaginalis (strain ATCC PRA-98 / G3)</name>
    <dbReference type="NCBI Taxonomy" id="412133"/>
    <lineage>
        <taxon>Eukaryota</taxon>
        <taxon>Metamonada</taxon>
        <taxon>Parabasalia</taxon>
        <taxon>Trichomonadida</taxon>
        <taxon>Trichomonadidae</taxon>
        <taxon>Trichomonas</taxon>
    </lineage>
</organism>
<keyword evidence="2" id="KW-1185">Reference proteome</keyword>
<evidence type="ECO:0000313" key="1">
    <source>
        <dbReference type="EMBL" id="EAY01717.1"/>
    </source>
</evidence>
<dbReference type="InParanoid" id="A2F082"/>
<dbReference type="VEuPathDB" id="TrichDB:TVAG_317060"/>
<dbReference type="Gene3D" id="1.25.10.10">
    <property type="entry name" value="Leucine-rich Repeat Variant"/>
    <property type="match status" value="1"/>
</dbReference>
<accession>A2F082</accession>